<keyword evidence="10" id="KW-1185">Reference proteome</keyword>
<proteinExistence type="inferred from homology"/>
<dbReference type="Gene3D" id="3.40.190.80">
    <property type="match status" value="1"/>
</dbReference>
<evidence type="ECO:0000313" key="10">
    <source>
        <dbReference type="Proteomes" id="UP000319852"/>
    </source>
</evidence>
<evidence type="ECO:0000256" key="2">
    <source>
        <dbReference type="ARBA" id="ARBA00001946"/>
    </source>
</evidence>
<dbReference type="PANTHER" id="PTHR20854">
    <property type="entry name" value="INOSITOL MONOPHOSPHATASE"/>
    <property type="match status" value="1"/>
</dbReference>
<name>A0A517MR88_9BACT</name>
<dbReference type="InterPro" id="IPR020550">
    <property type="entry name" value="Inositol_monophosphatase_CS"/>
</dbReference>
<dbReference type="Gene3D" id="3.30.540.10">
    <property type="entry name" value="Fructose-1,6-Bisphosphatase, subunit A, domain 1"/>
    <property type="match status" value="1"/>
</dbReference>
<dbReference type="GO" id="GO:0046872">
    <property type="term" value="F:metal ion binding"/>
    <property type="evidence" value="ECO:0007669"/>
    <property type="project" value="UniProtKB-KW"/>
</dbReference>
<dbReference type="EMBL" id="CP036263">
    <property type="protein sequence ID" value="QDS97379.1"/>
    <property type="molecule type" value="Genomic_DNA"/>
</dbReference>
<dbReference type="PANTHER" id="PTHR20854:SF4">
    <property type="entry name" value="INOSITOL-1-MONOPHOSPHATASE-RELATED"/>
    <property type="match status" value="1"/>
</dbReference>
<feature type="binding site" evidence="7">
    <location>
        <position position="92"/>
    </location>
    <ligand>
        <name>Mg(2+)</name>
        <dbReference type="ChEBI" id="CHEBI:18420"/>
        <label>1</label>
        <note>catalytic</note>
    </ligand>
</feature>
<comment type="similarity">
    <text evidence="3 8">Belongs to the inositol monophosphatase superfamily.</text>
</comment>
<feature type="binding site" evidence="7">
    <location>
        <position position="67"/>
    </location>
    <ligand>
        <name>Mg(2+)</name>
        <dbReference type="ChEBI" id="CHEBI:18420"/>
        <label>1</label>
        <note>catalytic</note>
    </ligand>
</feature>
<dbReference type="InterPro" id="IPR000760">
    <property type="entry name" value="Inositol_monophosphatase-like"/>
</dbReference>
<dbReference type="KEGG" id="amob:HG15A2_06400"/>
<dbReference type="EC" id="3.1.3.25" evidence="8"/>
<dbReference type="FunFam" id="3.40.190.80:FF:000020">
    <property type="entry name" value="Fructose-1,6-bisphosphatase/inositol-1-monophosphatase"/>
    <property type="match status" value="1"/>
</dbReference>
<sequence>MPNSAELLEVCRLAARAGAEQLLSWRGRFETREKGARDFVTDADIASEKAVCTVIAQHFPSHAILGEESAAESAPAKELLSRPFCWVIDPLDGTTNYLHQFPCFGVSVAVAADGILQAGVIIDPLLREEFAASRGGGATLNGAPLQVSDTTAVESSLVAISFPPNLAPDSPDLQAFLNVATQCRAVRRTGSAALNLAYVASSRLDAHWAHQIHPWDAAAGVLLVQEAGGMVTASRGGEFDLAEANYFACSNVELHKHLMPLVKA</sequence>
<dbReference type="CDD" id="cd01639">
    <property type="entry name" value="IMPase"/>
    <property type="match status" value="1"/>
</dbReference>
<dbReference type="OrthoDB" id="9772456at2"/>
<dbReference type="GO" id="GO:0006020">
    <property type="term" value="P:inositol metabolic process"/>
    <property type="evidence" value="ECO:0007669"/>
    <property type="project" value="TreeGrafter"/>
</dbReference>
<evidence type="ECO:0000256" key="6">
    <source>
        <dbReference type="ARBA" id="ARBA00022842"/>
    </source>
</evidence>
<dbReference type="Proteomes" id="UP000319852">
    <property type="component" value="Chromosome"/>
</dbReference>
<feature type="binding site" evidence="7">
    <location>
        <position position="216"/>
    </location>
    <ligand>
        <name>Mg(2+)</name>
        <dbReference type="ChEBI" id="CHEBI:18420"/>
        <label>1</label>
        <note>catalytic</note>
    </ligand>
</feature>
<keyword evidence="5 8" id="KW-0378">Hydrolase</keyword>
<feature type="binding site" evidence="7">
    <location>
        <position position="89"/>
    </location>
    <ligand>
        <name>Mg(2+)</name>
        <dbReference type="ChEBI" id="CHEBI:18420"/>
        <label>1</label>
        <note>catalytic</note>
    </ligand>
</feature>
<dbReference type="AlphaFoldDB" id="A0A517MR88"/>
<evidence type="ECO:0000256" key="5">
    <source>
        <dbReference type="ARBA" id="ARBA00022801"/>
    </source>
</evidence>
<feature type="binding site" evidence="7">
    <location>
        <position position="91"/>
    </location>
    <ligand>
        <name>Mg(2+)</name>
        <dbReference type="ChEBI" id="CHEBI:18420"/>
        <label>1</label>
        <note>catalytic</note>
    </ligand>
</feature>
<evidence type="ECO:0000256" key="4">
    <source>
        <dbReference type="ARBA" id="ARBA00022723"/>
    </source>
</evidence>
<protein>
    <recommendedName>
        <fullName evidence="8">Inositol-1-monophosphatase</fullName>
        <ecNumber evidence="8">3.1.3.25</ecNumber>
    </recommendedName>
</protein>
<dbReference type="FunFam" id="3.30.540.10:FF:000003">
    <property type="entry name" value="Inositol-1-monophosphatase"/>
    <property type="match status" value="1"/>
</dbReference>
<dbReference type="GO" id="GO:0008934">
    <property type="term" value="F:inositol monophosphate 1-phosphatase activity"/>
    <property type="evidence" value="ECO:0007669"/>
    <property type="project" value="InterPro"/>
</dbReference>
<dbReference type="GO" id="GO:0007165">
    <property type="term" value="P:signal transduction"/>
    <property type="evidence" value="ECO:0007669"/>
    <property type="project" value="TreeGrafter"/>
</dbReference>
<dbReference type="PRINTS" id="PR00377">
    <property type="entry name" value="IMPHPHTASES"/>
</dbReference>
<evidence type="ECO:0000256" key="1">
    <source>
        <dbReference type="ARBA" id="ARBA00001033"/>
    </source>
</evidence>
<evidence type="ECO:0000256" key="3">
    <source>
        <dbReference type="ARBA" id="ARBA00009759"/>
    </source>
</evidence>
<dbReference type="GO" id="GO:0046854">
    <property type="term" value="P:phosphatidylinositol phosphate biosynthetic process"/>
    <property type="evidence" value="ECO:0007669"/>
    <property type="project" value="InterPro"/>
</dbReference>
<dbReference type="InterPro" id="IPR020583">
    <property type="entry name" value="Inositol_monoP_metal-BS"/>
</dbReference>
<evidence type="ECO:0000256" key="7">
    <source>
        <dbReference type="PIRSR" id="PIRSR600760-2"/>
    </source>
</evidence>
<evidence type="ECO:0000256" key="8">
    <source>
        <dbReference type="RuleBase" id="RU364068"/>
    </source>
</evidence>
<dbReference type="PROSITE" id="PS00630">
    <property type="entry name" value="IMP_2"/>
    <property type="match status" value="1"/>
</dbReference>
<dbReference type="InterPro" id="IPR033942">
    <property type="entry name" value="IMPase"/>
</dbReference>
<dbReference type="SUPFAM" id="SSF56655">
    <property type="entry name" value="Carbohydrate phosphatase"/>
    <property type="match status" value="1"/>
</dbReference>
<dbReference type="Pfam" id="PF00459">
    <property type="entry name" value="Inositol_P"/>
    <property type="match status" value="1"/>
</dbReference>
<dbReference type="PROSITE" id="PS00629">
    <property type="entry name" value="IMP_1"/>
    <property type="match status" value="1"/>
</dbReference>
<keyword evidence="6 7" id="KW-0460">Magnesium</keyword>
<gene>
    <name evidence="9" type="primary">suhB_1</name>
    <name evidence="9" type="ORF">HG15A2_06400</name>
</gene>
<keyword evidence="4 7" id="KW-0479">Metal-binding</keyword>
<evidence type="ECO:0000313" key="9">
    <source>
        <dbReference type="EMBL" id="QDS97379.1"/>
    </source>
</evidence>
<dbReference type="RefSeq" id="WP_145057709.1">
    <property type="nucleotide sequence ID" value="NZ_CP036263.1"/>
</dbReference>
<organism evidence="9 10">
    <name type="scientific">Adhaeretor mobilis</name>
    <dbReference type="NCBI Taxonomy" id="1930276"/>
    <lineage>
        <taxon>Bacteria</taxon>
        <taxon>Pseudomonadati</taxon>
        <taxon>Planctomycetota</taxon>
        <taxon>Planctomycetia</taxon>
        <taxon>Pirellulales</taxon>
        <taxon>Lacipirellulaceae</taxon>
        <taxon>Adhaeretor</taxon>
    </lineage>
</organism>
<accession>A0A517MR88</accession>
<comment type="cofactor">
    <cofactor evidence="2 7 8">
        <name>Mg(2+)</name>
        <dbReference type="ChEBI" id="CHEBI:18420"/>
    </cofactor>
</comment>
<comment type="catalytic activity">
    <reaction evidence="1 8">
        <text>a myo-inositol phosphate + H2O = myo-inositol + phosphate</text>
        <dbReference type="Rhea" id="RHEA:24056"/>
        <dbReference type="ChEBI" id="CHEBI:15377"/>
        <dbReference type="ChEBI" id="CHEBI:17268"/>
        <dbReference type="ChEBI" id="CHEBI:43474"/>
        <dbReference type="ChEBI" id="CHEBI:84139"/>
        <dbReference type="EC" id="3.1.3.25"/>
    </reaction>
</comment>
<reference evidence="9 10" key="1">
    <citation type="submission" date="2019-02" db="EMBL/GenBank/DDBJ databases">
        <title>Deep-cultivation of Planctomycetes and their phenomic and genomic characterization uncovers novel biology.</title>
        <authorList>
            <person name="Wiegand S."/>
            <person name="Jogler M."/>
            <person name="Boedeker C."/>
            <person name="Pinto D."/>
            <person name="Vollmers J."/>
            <person name="Rivas-Marin E."/>
            <person name="Kohn T."/>
            <person name="Peeters S.H."/>
            <person name="Heuer A."/>
            <person name="Rast P."/>
            <person name="Oberbeckmann S."/>
            <person name="Bunk B."/>
            <person name="Jeske O."/>
            <person name="Meyerdierks A."/>
            <person name="Storesund J.E."/>
            <person name="Kallscheuer N."/>
            <person name="Luecker S."/>
            <person name="Lage O.M."/>
            <person name="Pohl T."/>
            <person name="Merkel B.J."/>
            <person name="Hornburger P."/>
            <person name="Mueller R.-W."/>
            <person name="Bruemmer F."/>
            <person name="Labrenz M."/>
            <person name="Spormann A.M."/>
            <person name="Op den Camp H."/>
            <person name="Overmann J."/>
            <person name="Amann R."/>
            <person name="Jetten M.S.M."/>
            <person name="Mascher T."/>
            <person name="Medema M.H."/>
            <person name="Devos D.P."/>
            <person name="Kaster A.-K."/>
            <person name="Ovreas L."/>
            <person name="Rohde M."/>
            <person name="Galperin M.Y."/>
            <person name="Jogler C."/>
        </authorList>
    </citation>
    <scope>NUCLEOTIDE SEQUENCE [LARGE SCALE GENOMIC DNA]</scope>
    <source>
        <strain evidence="9 10">HG15A2</strain>
    </source>
</reference>